<comment type="caution">
    <text evidence="1">The sequence shown here is derived from an EMBL/GenBank/DDBJ whole genome shotgun (WGS) entry which is preliminary data.</text>
</comment>
<evidence type="ECO:0000313" key="1">
    <source>
        <dbReference type="EMBL" id="KUH59359.1"/>
    </source>
</evidence>
<accession>A0A100YX79</accession>
<dbReference type="AlphaFoldDB" id="A0A100YX79"/>
<dbReference type="STRING" id="1299998.AUL39_03300"/>
<organism evidence="1 2">
    <name type="scientific">Tractidigestivibacter scatoligenes</name>
    <name type="common">Olsenella scatoligenes</name>
    <dbReference type="NCBI Taxonomy" id="1299998"/>
    <lineage>
        <taxon>Bacteria</taxon>
        <taxon>Bacillati</taxon>
        <taxon>Actinomycetota</taxon>
        <taxon>Coriobacteriia</taxon>
        <taxon>Coriobacteriales</taxon>
        <taxon>Atopobiaceae</taxon>
        <taxon>Tractidigestivibacter</taxon>
    </lineage>
</organism>
<name>A0A100YX79_TRASO</name>
<proteinExistence type="predicted"/>
<reference evidence="1 2" key="1">
    <citation type="submission" date="2015-12" db="EMBL/GenBank/DDBJ databases">
        <title>Draft Genome Sequence of Olsenella scatoligenes SK9K4T; a Producer of 3-Methylindole- (skatole) and 4-Methylphenol- (p-cresol) Isolated from Pig Feces.</title>
        <authorList>
            <person name="Li X."/>
            <person name="Borg B."/>
            <person name="Canibe N."/>
        </authorList>
    </citation>
    <scope>NUCLEOTIDE SEQUENCE [LARGE SCALE GENOMIC DNA]</scope>
    <source>
        <strain evidence="1 2">SK9K4</strain>
    </source>
</reference>
<gene>
    <name evidence="1" type="ORF">AUL39_03300</name>
</gene>
<evidence type="ECO:0000313" key="2">
    <source>
        <dbReference type="Proteomes" id="UP000054078"/>
    </source>
</evidence>
<sequence>MDGIRILMPLPPRAPVQSFSYWMEHSDYFLAVRTGLTLSVLTTWAEHGRVESIDELLRIIGELGPVCGGR</sequence>
<dbReference type="Proteomes" id="UP000054078">
    <property type="component" value="Unassembled WGS sequence"/>
</dbReference>
<keyword evidence="2" id="KW-1185">Reference proteome</keyword>
<dbReference type="EMBL" id="LOJF01000001">
    <property type="protein sequence ID" value="KUH59359.1"/>
    <property type="molecule type" value="Genomic_DNA"/>
</dbReference>
<protein>
    <submittedName>
        <fullName evidence="1">Uncharacterized protein</fullName>
    </submittedName>
</protein>